<organism evidence="1 2">
    <name type="scientific">Pseudoloma neurophilia</name>
    <dbReference type="NCBI Taxonomy" id="146866"/>
    <lineage>
        <taxon>Eukaryota</taxon>
        <taxon>Fungi</taxon>
        <taxon>Fungi incertae sedis</taxon>
        <taxon>Microsporidia</taxon>
        <taxon>Pseudoloma</taxon>
    </lineage>
</organism>
<gene>
    <name evidence="1" type="ORF">M153_11600019618</name>
</gene>
<dbReference type="VEuPathDB" id="MicrosporidiaDB:M153_11600019618"/>
<protein>
    <submittedName>
        <fullName evidence="1">Uncharacterized protein</fullName>
    </submittedName>
</protein>
<evidence type="ECO:0000313" key="2">
    <source>
        <dbReference type="Proteomes" id="UP000051530"/>
    </source>
</evidence>
<sequence>MHKCSKNHFISDSNLFVTSSMRNYIIFLLRINGQIFNKKNEKYTYD</sequence>
<keyword evidence="2" id="KW-1185">Reference proteome</keyword>
<evidence type="ECO:0000313" key="1">
    <source>
        <dbReference type="EMBL" id="KRH94898.1"/>
    </source>
</evidence>
<dbReference type="AlphaFoldDB" id="A0A0R0M013"/>
<comment type="caution">
    <text evidence="1">The sequence shown here is derived from an EMBL/GenBank/DDBJ whole genome shotgun (WGS) entry which is preliminary data.</text>
</comment>
<name>A0A0R0M013_9MICR</name>
<dbReference type="Proteomes" id="UP000051530">
    <property type="component" value="Unassembled WGS sequence"/>
</dbReference>
<dbReference type="EMBL" id="LGUB01000019">
    <property type="protein sequence ID" value="KRH94898.1"/>
    <property type="molecule type" value="Genomic_DNA"/>
</dbReference>
<accession>A0A0R0M013</accession>
<proteinExistence type="predicted"/>
<reference evidence="1 2" key="1">
    <citation type="submission" date="2015-07" db="EMBL/GenBank/DDBJ databases">
        <title>The genome of Pseudoloma neurophilia, a relevant intracellular parasite of the zebrafish.</title>
        <authorList>
            <person name="Ndikumana S."/>
            <person name="Pelin A."/>
            <person name="Sanders J."/>
            <person name="Corradi N."/>
        </authorList>
    </citation>
    <scope>NUCLEOTIDE SEQUENCE [LARGE SCALE GENOMIC DNA]</scope>
    <source>
        <strain evidence="1 2">MK1</strain>
    </source>
</reference>